<dbReference type="Gene3D" id="1.10.10.160">
    <property type="match status" value="1"/>
</dbReference>
<dbReference type="InterPro" id="IPR013986">
    <property type="entry name" value="DExx_box_DNA_helicase_dom_sf"/>
</dbReference>
<comment type="similarity">
    <text evidence="1">Belongs to the helicase family. UvrD subfamily.</text>
</comment>
<dbReference type="EMBL" id="MFEL01000014">
    <property type="protein sequence ID" value="OGE80912.1"/>
    <property type="molecule type" value="Genomic_DNA"/>
</dbReference>
<dbReference type="GO" id="GO:0003677">
    <property type="term" value="F:DNA binding"/>
    <property type="evidence" value="ECO:0007669"/>
    <property type="project" value="UniProtKB-KW"/>
</dbReference>
<dbReference type="AlphaFoldDB" id="A0A1F5NTP4"/>
<keyword evidence="5 11" id="KW-0067">ATP-binding</keyword>
<dbReference type="FunFam" id="1.10.10.160:FF:000001">
    <property type="entry name" value="ATP-dependent DNA helicase"/>
    <property type="match status" value="1"/>
</dbReference>
<evidence type="ECO:0000256" key="5">
    <source>
        <dbReference type="ARBA" id="ARBA00022840"/>
    </source>
</evidence>
<comment type="caution">
    <text evidence="14">The sequence shown here is derived from an EMBL/GenBank/DDBJ whole genome shotgun (WGS) entry which is preliminary data.</text>
</comment>
<dbReference type="PANTHER" id="PTHR11070">
    <property type="entry name" value="UVRD / RECB / PCRA DNA HELICASE FAMILY MEMBER"/>
    <property type="match status" value="1"/>
</dbReference>
<evidence type="ECO:0000256" key="8">
    <source>
        <dbReference type="ARBA" id="ARBA00034617"/>
    </source>
</evidence>
<evidence type="ECO:0000256" key="1">
    <source>
        <dbReference type="ARBA" id="ARBA00009922"/>
    </source>
</evidence>
<protein>
    <recommendedName>
        <fullName evidence="9">DNA 3'-5' helicase</fullName>
        <ecNumber evidence="9">5.6.2.4</ecNumber>
    </recommendedName>
</protein>
<sequence length="729" mass="82109">MKDFSAQLGLNKQQLAAVKAPLGPVLILAGAGSGKTRSLTMRIVYLIKKMRFKPEEILAVTFTNKAAGEMKERVARLLKKPGKISNFQFPISNMPTMGTFHSVGARILRSESRQVGLTPNFVIYDDGDQESLLKDILIKLKIDPTKLKPQMFAAIIDRAKNNLIEPDDPSAEALAEADDRFNDLAREVYGEYQLQLNKNNAADFGDLIMLPVKIFQAYPEVLKKYQDKWSYVLVDEYQDVNHAQYIFAKLLSVKHKNIFVVGDDAQAIYGFRGANMQNILDFEDDYHNAKVIRLEQNYRSTAPILAVAEKVIALSAAQHKKQLWTENTGGQLPTLYAASDEMAEAWFVAKKIIELQDENSPGAGAPPPLYQRGGKTALGQAGELSYEPEENSDEGILSRIMRNARAKILPKLKNRKGLNNIAVLYRTHAQSRALEEQLIEASIPYQIVGGLKFYERKEIKDVLSYMRLLINPFDLISLKRVINVPPRGIGPATFDILKNALLEERHPFGVGAARIGKRQTASDWVPLNANRKTMRAALPNNDKLQSFFQMLESIANTPEEASLLDVMRLVLRQTGYEAFLRDGTEEGETRFENVQELFNVAGAFSKFPWREGLGNFLEEIALMTSVDEHDPTSDKVTLMTLHQAKGLEFDTVFLIGLEEGLLPHARSLMEKKDISEEIRLAYVGITRAKQKLFLVYAQSRKQYGLRNMSVKSRILKAIPEELLDIYEPE</sequence>
<keyword evidence="7" id="KW-0413">Isomerase</keyword>
<evidence type="ECO:0000313" key="15">
    <source>
        <dbReference type="Proteomes" id="UP000178892"/>
    </source>
</evidence>
<evidence type="ECO:0000256" key="4">
    <source>
        <dbReference type="ARBA" id="ARBA00022806"/>
    </source>
</evidence>
<dbReference type="InterPro" id="IPR014017">
    <property type="entry name" value="DNA_helicase_UvrD-like_C"/>
</dbReference>
<evidence type="ECO:0000256" key="7">
    <source>
        <dbReference type="ARBA" id="ARBA00023235"/>
    </source>
</evidence>
<evidence type="ECO:0000256" key="11">
    <source>
        <dbReference type="PROSITE-ProRule" id="PRU00560"/>
    </source>
</evidence>
<evidence type="ECO:0000256" key="9">
    <source>
        <dbReference type="ARBA" id="ARBA00034808"/>
    </source>
</evidence>
<dbReference type="STRING" id="1817825.A2720_00410"/>
<dbReference type="EC" id="5.6.2.4" evidence="9"/>
<dbReference type="GO" id="GO:0005524">
    <property type="term" value="F:ATP binding"/>
    <property type="evidence" value="ECO:0007669"/>
    <property type="project" value="UniProtKB-UniRule"/>
</dbReference>
<keyword evidence="3 11" id="KW-0378">Hydrolase</keyword>
<evidence type="ECO:0000259" key="12">
    <source>
        <dbReference type="PROSITE" id="PS51198"/>
    </source>
</evidence>
<dbReference type="GO" id="GO:0043138">
    <property type="term" value="F:3'-5' DNA helicase activity"/>
    <property type="evidence" value="ECO:0007669"/>
    <property type="project" value="UniProtKB-EC"/>
</dbReference>
<dbReference type="PROSITE" id="PS51217">
    <property type="entry name" value="UVRD_HELICASE_CTER"/>
    <property type="match status" value="1"/>
</dbReference>
<feature type="binding site" evidence="11">
    <location>
        <begin position="29"/>
        <end position="36"/>
    </location>
    <ligand>
        <name>ATP</name>
        <dbReference type="ChEBI" id="CHEBI:30616"/>
    </ligand>
</feature>
<accession>A0A1F5NTP4</accession>
<dbReference type="GO" id="GO:0016887">
    <property type="term" value="F:ATP hydrolysis activity"/>
    <property type="evidence" value="ECO:0007669"/>
    <property type="project" value="RHEA"/>
</dbReference>
<dbReference type="Proteomes" id="UP000178892">
    <property type="component" value="Unassembled WGS sequence"/>
</dbReference>
<dbReference type="SUPFAM" id="SSF52540">
    <property type="entry name" value="P-loop containing nucleoside triphosphate hydrolases"/>
    <property type="match status" value="1"/>
</dbReference>
<dbReference type="GO" id="GO:0009314">
    <property type="term" value="P:response to radiation"/>
    <property type="evidence" value="ECO:0007669"/>
    <property type="project" value="UniProtKB-ARBA"/>
</dbReference>
<keyword evidence="2 11" id="KW-0547">Nucleotide-binding</keyword>
<dbReference type="InterPro" id="IPR014016">
    <property type="entry name" value="UvrD-like_ATP-bd"/>
</dbReference>
<evidence type="ECO:0000259" key="13">
    <source>
        <dbReference type="PROSITE" id="PS51217"/>
    </source>
</evidence>
<evidence type="ECO:0000256" key="3">
    <source>
        <dbReference type="ARBA" id="ARBA00022801"/>
    </source>
</evidence>
<evidence type="ECO:0000256" key="10">
    <source>
        <dbReference type="ARBA" id="ARBA00048988"/>
    </source>
</evidence>
<gene>
    <name evidence="14" type="ORF">A2720_00410</name>
</gene>
<dbReference type="InterPro" id="IPR000212">
    <property type="entry name" value="DNA_helicase_UvrD/REP"/>
</dbReference>
<dbReference type="PROSITE" id="PS51198">
    <property type="entry name" value="UVRD_HELICASE_ATP_BIND"/>
    <property type="match status" value="1"/>
</dbReference>
<keyword evidence="6" id="KW-0238">DNA-binding</keyword>
<dbReference type="CDD" id="cd17932">
    <property type="entry name" value="DEXQc_UvrD"/>
    <property type="match status" value="1"/>
</dbReference>
<evidence type="ECO:0000313" key="14">
    <source>
        <dbReference type="EMBL" id="OGE80912.1"/>
    </source>
</evidence>
<dbReference type="Gene3D" id="1.10.486.10">
    <property type="entry name" value="PCRA, domain 4"/>
    <property type="match status" value="1"/>
</dbReference>
<comment type="catalytic activity">
    <reaction evidence="8">
        <text>Couples ATP hydrolysis with the unwinding of duplex DNA by translocating in the 3'-5' direction.</text>
        <dbReference type="EC" id="5.6.2.4"/>
    </reaction>
</comment>
<comment type="catalytic activity">
    <reaction evidence="10">
        <text>ATP + H2O = ADP + phosphate + H(+)</text>
        <dbReference type="Rhea" id="RHEA:13065"/>
        <dbReference type="ChEBI" id="CHEBI:15377"/>
        <dbReference type="ChEBI" id="CHEBI:15378"/>
        <dbReference type="ChEBI" id="CHEBI:30616"/>
        <dbReference type="ChEBI" id="CHEBI:43474"/>
        <dbReference type="ChEBI" id="CHEBI:456216"/>
        <dbReference type="EC" id="5.6.2.4"/>
    </reaction>
</comment>
<evidence type="ECO:0000256" key="2">
    <source>
        <dbReference type="ARBA" id="ARBA00022741"/>
    </source>
</evidence>
<proteinExistence type="inferred from homology"/>
<keyword evidence="4 11" id="KW-0347">Helicase</keyword>
<dbReference type="Gene3D" id="3.40.50.300">
    <property type="entry name" value="P-loop containing nucleotide triphosphate hydrolases"/>
    <property type="match status" value="3"/>
</dbReference>
<name>A0A1F5NTP4_9BACT</name>
<dbReference type="PANTHER" id="PTHR11070:SF2">
    <property type="entry name" value="ATP-DEPENDENT DNA HELICASE SRS2"/>
    <property type="match status" value="1"/>
</dbReference>
<dbReference type="GO" id="GO:0000725">
    <property type="term" value="P:recombinational repair"/>
    <property type="evidence" value="ECO:0007669"/>
    <property type="project" value="TreeGrafter"/>
</dbReference>
<dbReference type="Pfam" id="PF13361">
    <property type="entry name" value="UvrD_C"/>
    <property type="match status" value="2"/>
</dbReference>
<feature type="domain" description="UvrD-like helicase ATP-binding" evidence="12">
    <location>
        <begin position="8"/>
        <end position="301"/>
    </location>
</feature>
<feature type="domain" description="UvrD-like helicase C-terminal" evidence="13">
    <location>
        <begin position="302"/>
        <end position="646"/>
    </location>
</feature>
<organism evidence="14 15">
    <name type="scientific">Candidatus Doudnabacteria bacterium RIFCSPHIGHO2_01_FULL_46_24</name>
    <dbReference type="NCBI Taxonomy" id="1817825"/>
    <lineage>
        <taxon>Bacteria</taxon>
        <taxon>Candidatus Doudnaibacteriota</taxon>
    </lineage>
</organism>
<dbReference type="InterPro" id="IPR027417">
    <property type="entry name" value="P-loop_NTPase"/>
</dbReference>
<dbReference type="GO" id="GO:0033202">
    <property type="term" value="C:DNA helicase complex"/>
    <property type="evidence" value="ECO:0007669"/>
    <property type="project" value="TreeGrafter"/>
</dbReference>
<evidence type="ECO:0000256" key="6">
    <source>
        <dbReference type="ARBA" id="ARBA00023125"/>
    </source>
</evidence>
<reference evidence="14 15" key="1">
    <citation type="journal article" date="2016" name="Nat. Commun.">
        <title>Thousands of microbial genomes shed light on interconnected biogeochemical processes in an aquifer system.</title>
        <authorList>
            <person name="Anantharaman K."/>
            <person name="Brown C.T."/>
            <person name="Hug L.A."/>
            <person name="Sharon I."/>
            <person name="Castelle C.J."/>
            <person name="Probst A.J."/>
            <person name="Thomas B.C."/>
            <person name="Singh A."/>
            <person name="Wilkins M.J."/>
            <person name="Karaoz U."/>
            <person name="Brodie E.L."/>
            <person name="Williams K.H."/>
            <person name="Hubbard S.S."/>
            <person name="Banfield J.F."/>
        </authorList>
    </citation>
    <scope>NUCLEOTIDE SEQUENCE [LARGE SCALE GENOMIC DNA]</scope>
</reference>
<dbReference type="Pfam" id="PF00580">
    <property type="entry name" value="UvrD-helicase"/>
    <property type="match status" value="1"/>
</dbReference>
<dbReference type="GO" id="GO:0005829">
    <property type="term" value="C:cytosol"/>
    <property type="evidence" value="ECO:0007669"/>
    <property type="project" value="TreeGrafter"/>
</dbReference>
<dbReference type="CDD" id="cd18807">
    <property type="entry name" value="SF1_C_UvrD"/>
    <property type="match status" value="1"/>
</dbReference>